<dbReference type="Gene3D" id="1.10.10.60">
    <property type="entry name" value="Homeodomain-like"/>
    <property type="match status" value="1"/>
</dbReference>
<evidence type="ECO:0000259" key="1">
    <source>
        <dbReference type="Pfam" id="PF02954"/>
    </source>
</evidence>
<accession>A0A935PXD6</accession>
<evidence type="ECO:0000313" key="2">
    <source>
        <dbReference type="EMBL" id="MBK7675108.1"/>
    </source>
</evidence>
<name>A0A935PXD6_9PROT</name>
<evidence type="ECO:0000313" key="3">
    <source>
        <dbReference type="Proteomes" id="UP000697998"/>
    </source>
</evidence>
<sequence>MADPNLSEKQLVITTREQTGWVQAKTTRILGMTPRQNAYRIQALNIEV</sequence>
<dbReference type="AlphaFoldDB" id="A0A935PXD6"/>
<dbReference type="Proteomes" id="UP000697998">
    <property type="component" value="Unassembled WGS sequence"/>
</dbReference>
<organism evidence="2 3">
    <name type="scientific">Candidatus Accumulibacter proximus</name>
    <dbReference type="NCBI Taxonomy" id="2954385"/>
    <lineage>
        <taxon>Bacteria</taxon>
        <taxon>Pseudomonadati</taxon>
        <taxon>Pseudomonadota</taxon>
        <taxon>Betaproteobacteria</taxon>
        <taxon>Candidatus Accumulibacter</taxon>
    </lineage>
</organism>
<comment type="caution">
    <text evidence="2">The sequence shown here is derived from an EMBL/GenBank/DDBJ whole genome shotgun (WGS) entry which is preliminary data.</text>
</comment>
<gene>
    <name evidence="2" type="ORF">IPJ27_10310</name>
</gene>
<dbReference type="Pfam" id="PF02954">
    <property type="entry name" value="HTH_8"/>
    <property type="match status" value="1"/>
</dbReference>
<dbReference type="InterPro" id="IPR002197">
    <property type="entry name" value="HTH_Fis"/>
</dbReference>
<protein>
    <recommendedName>
        <fullName evidence="1">DNA binding HTH domain-containing protein</fullName>
    </recommendedName>
</protein>
<dbReference type="EMBL" id="JADJMH010000007">
    <property type="protein sequence ID" value="MBK7675108.1"/>
    <property type="molecule type" value="Genomic_DNA"/>
</dbReference>
<feature type="domain" description="DNA binding HTH" evidence="1">
    <location>
        <begin position="8"/>
        <end position="43"/>
    </location>
</feature>
<proteinExistence type="predicted"/>
<dbReference type="GO" id="GO:0043565">
    <property type="term" value="F:sequence-specific DNA binding"/>
    <property type="evidence" value="ECO:0007669"/>
    <property type="project" value="InterPro"/>
</dbReference>
<reference evidence="2 3" key="1">
    <citation type="submission" date="2020-10" db="EMBL/GenBank/DDBJ databases">
        <title>Connecting structure to function with the recovery of over 1000 high-quality activated sludge metagenome-assembled genomes encoding full-length rRNA genes using long-read sequencing.</title>
        <authorList>
            <person name="Singleton C.M."/>
            <person name="Petriglieri F."/>
            <person name="Kristensen J.M."/>
            <person name="Kirkegaard R.H."/>
            <person name="Michaelsen T.Y."/>
            <person name="Andersen M.H."/>
            <person name="Karst S.M."/>
            <person name="Dueholm M.S."/>
            <person name="Nielsen P.H."/>
            <person name="Albertsen M."/>
        </authorList>
    </citation>
    <scope>NUCLEOTIDE SEQUENCE [LARGE SCALE GENOMIC DNA]</scope>
    <source>
        <strain evidence="2">EsbW_18-Q3-R4-48_BATAC.285</strain>
    </source>
</reference>